<proteinExistence type="predicted"/>
<dbReference type="EMBL" id="SGIU01000002">
    <property type="protein sequence ID" value="TAI47579.1"/>
    <property type="molecule type" value="Genomic_DNA"/>
</dbReference>
<dbReference type="RefSeq" id="WP_130614513.1">
    <property type="nucleotide sequence ID" value="NZ_SGIU01000002.1"/>
</dbReference>
<name>A0A4Q8QGR8_9FLAO</name>
<evidence type="ECO:0000313" key="1">
    <source>
        <dbReference type="EMBL" id="TAI47579.1"/>
    </source>
</evidence>
<reference evidence="1 2" key="1">
    <citation type="submission" date="2019-02" db="EMBL/GenBank/DDBJ databases">
        <title>Draft genome sequence of Muricauda sp. 176CP4-71.</title>
        <authorList>
            <person name="Park J.-S."/>
        </authorList>
    </citation>
    <scope>NUCLEOTIDE SEQUENCE [LARGE SCALE GENOMIC DNA]</scope>
    <source>
        <strain evidence="1 2">176CP4-71</strain>
    </source>
</reference>
<dbReference type="OrthoDB" id="1245542at2"/>
<sequence length="202" mass="23943">MKSSFRKDLEKEKRLSQLLDSYYTKHLKQYTFNRVLDKKEQLAGVDIMFRHKKRGRSYPIDEKAQLDYVNERLSTFAFELYYEKNSELKPGWFFDAEKKTEFYALVTSIFSDNPGQYTSCDITFVNRKKLITALEKKLVSAEKLKKLILPNLGFHGKMHLEALDPKFEGYVYFSSKNKKEKPVNLVLYLDFLHQIEVAKRLI</sequence>
<gene>
    <name evidence="1" type="ORF">EW142_13000</name>
</gene>
<accession>A0A4Q8QGR8</accession>
<organism evidence="1 2">
    <name type="scientific">Flagellimonas allohymeniacidonis</name>
    <dbReference type="NCBI Taxonomy" id="2517819"/>
    <lineage>
        <taxon>Bacteria</taxon>
        <taxon>Pseudomonadati</taxon>
        <taxon>Bacteroidota</taxon>
        <taxon>Flavobacteriia</taxon>
        <taxon>Flavobacteriales</taxon>
        <taxon>Flavobacteriaceae</taxon>
        <taxon>Flagellimonas</taxon>
    </lineage>
</organism>
<comment type="caution">
    <text evidence="1">The sequence shown here is derived from an EMBL/GenBank/DDBJ whole genome shotgun (WGS) entry which is preliminary data.</text>
</comment>
<protein>
    <submittedName>
        <fullName evidence="1">Uncharacterized protein</fullName>
    </submittedName>
</protein>
<dbReference type="AlphaFoldDB" id="A0A4Q8QGR8"/>
<keyword evidence="2" id="KW-1185">Reference proteome</keyword>
<evidence type="ECO:0000313" key="2">
    <source>
        <dbReference type="Proteomes" id="UP000291981"/>
    </source>
</evidence>
<dbReference type="Proteomes" id="UP000291981">
    <property type="component" value="Unassembled WGS sequence"/>
</dbReference>